<evidence type="ECO:0000256" key="2">
    <source>
        <dbReference type="SAM" id="Phobius"/>
    </source>
</evidence>
<evidence type="ECO:0000259" key="4">
    <source>
        <dbReference type="Pfam" id="PF16335"/>
    </source>
</evidence>
<feature type="compositionally biased region" description="Low complexity" evidence="1">
    <location>
        <begin position="705"/>
        <end position="726"/>
    </location>
</feature>
<feature type="region of interest" description="Disordered" evidence="1">
    <location>
        <begin position="808"/>
        <end position="828"/>
    </location>
</feature>
<dbReference type="PANTHER" id="PTHR31987:SF1">
    <property type="entry name" value="GLUTAMINASE A"/>
    <property type="match status" value="1"/>
</dbReference>
<dbReference type="InParanoid" id="W4JV86"/>
<evidence type="ECO:0000313" key="6">
    <source>
        <dbReference type="EMBL" id="ETW77452.1"/>
    </source>
</evidence>
<dbReference type="InterPro" id="IPR032514">
    <property type="entry name" value="GtaA_central"/>
</dbReference>
<keyword evidence="2" id="KW-1133">Transmembrane helix</keyword>
<keyword evidence="7" id="KW-1185">Reference proteome</keyword>
<evidence type="ECO:0000256" key="1">
    <source>
        <dbReference type="SAM" id="MobiDB-lite"/>
    </source>
</evidence>
<feature type="region of interest" description="Disordered" evidence="1">
    <location>
        <begin position="705"/>
        <end position="730"/>
    </location>
</feature>
<evidence type="ECO:0000313" key="7">
    <source>
        <dbReference type="Proteomes" id="UP000030671"/>
    </source>
</evidence>
<proteinExistence type="predicted"/>
<keyword evidence="3" id="KW-0732">Signal</keyword>
<dbReference type="STRING" id="747525.W4JV86"/>
<dbReference type="Pfam" id="PF17168">
    <property type="entry name" value="DUF5127"/>
    <property type="match status" value="1"/>
</dbReference>
<feature type="domain" description="Glutaminase A central" evidence="4">
    <location>
        <begin position="344"/>
        <end position="693"/>
    </location>
</feature>
<dbReference type="Proteomes" id="UP000030671">
    <property type="component" value="Unassembled WGS sequence"/>
</dbReference>
<feature type="chain" id="PRO_5004845012" description="DUF1793-domain-containing protein" evidence="3">
    <location>
        <begin position="26"/>
        <end position="939"/>
    </location>
</feature>
<feature type="compositionally biased region" description="Low complexity" evidence="1">
    <location>
        <begin position="892"/>
        <end position="904"/>
    </location>
</feature>
<organism evidence="6 7">
    <name type="scientific">Heterobasidion irregulare (strain TC 32-1)</name>
    <dbReference type="NCBI Taxonomy" id="747525"/>
    <lineage>
        <taxon>Eukaryota</taxon>
        <taxon>Fungi</taxon>
        <taxon>Dikarya</taxon>
        <taxon>Basidiomycota</taxon>
        <taxon>Agaricomycotina</taxon>
        <taxon>Agaricomycetes</taxon>
        <taxon>Russulales</taxon>
        <taxon>Bondarzewiaceae</taxon>
        <taxon>Heterobasidion</taxon>
        <taxon>Heterobasidion annosum species complex</taxon>
    </lineage>
</organism>
<dbReference type="EMBL" id="KI925463">
    <property type="protein sequence ID" value="ETW77452.1"/>
    <property type="molecule type" value="Genomic_DNA"/>
</dbReference>
<sequence>MSWYFFSIASPLWVILSLFIPPAHTQSQTAFPRVLPLAVRSPYLHSWEPATSTRHTPTEWPVTWFTPSSQILGWLGYITVDGVSYAWLGDDIGTALRVNLTSTTFTPTRTTLSFLAGPMSVNVTFLSPIEVNDRVRQSIPFSYLYLEASSSDGQSHNVSVYSDISGEWNSGDRSQQINWKTNTTAESVYHSANLVQQMPFQETSEQAVWGTLYYAMKMNTGVTHKINADNITRTQFLSNGTLDNQTDPQFRAISNRFVVFGIAQSLGNIKATSKPVVWAIGYTRDPALQYTDLSNVEQDRFLYYKANYSSDDLLINDFLDDFPNARLRADQLDAKILTDARSISNDYADILSLGTRQVFAATELTLGRGSDGSFNQSDVMMFMKNIGTDNRVNPVETMYQAWPMFMYIDPTLGDVLLEPLLRFQASPSYRNSYAAKDIGSGYPKSQASSASHNQGIEQSANMIIMAYAHARATGNGNLVNKYYGLFSGWANYLVSSTLFPTGQLSADLDNFANQTNLAVKGIIAIKAMSELSSSLGKKVDSDMYSTIASTFVQTWASLALSASNNLLLAYGTTGTSTLGYNLFADRWLATNIVSTEVFSAQTALFGNLLSAGGIKGLPTDSSNTGQAITTWNMFAAAMSTDSGVRNGIVSLIHSQLSNSTTDLSPFPTTYSALTGQVSGGSASPAQGAIFSLLALNVTAKSITATGLSSSSDPSPSSTPSTNSGDNTTKHTSAGTVAGGVIGGLALLGLIGAAAFFLARRYRRQQQEHAQIQTVETRPTLTTLFSPYQPFNAQRIDEESNAPSFILSRSSQHTARRDDGITATSPSEQWVHQETPTSLLGLVRSPSPPQTQTPLTSKEIARIRAINASNNASPTAHTRTMSYESRTFSDVPSQSGLSTLTTTSQARSVTTRLMTEVEGLRREMEEIRRRRLEAPPTYEQ</sequence>
<reference evidence="6 7" key="1">
    <citation type="journal article" date="2012" name="New Phytol.">
        <title>Insight into trade-off between wood decay and parasitism from the genome of a fungal forest pathogen.</title>
        <authorList>
            <person name="Olson A."/>
            <person name="Aerts A."/>
            <person name="Asiegbu F."/>
            <person name="Belbahri L."/>
            <person name="Bouzid O."/>
            <person name="Broberg A."/>
            <person name="Canback B."/>
            <person name="Coutinho P.M."/>
            <person name="Cullen D."/>
            <person name="Dalman K."/>
            <person name="Deflorio G."/>
            <person name="van Diepen L.T."/>
            <person name="Dunand C."/>
            <person name="Duplessis S."/>
            <person name="Durling M."/>
            <person name="Gonthier P."/>
            <person name="Grimwood J."/>
            <person name="Fossdal C.G."/>
            <person name="Hansson D."/>
            <person name="Henrissat B."/>
            <person name="Hietala A."/>
            <person name="Himmelstrand K."/>
            <person name="Hoffmeister D."/>
            <person name="Hogberg N."/>
            <person name="James T.Y."/>
            <person name="Karlsson M."/>
            <person name="Kohler A."/>
            <person name="Kues U."/>
            <person name="Lee Y.H."/>
            <person name="Lin Y.C."/>
            <person name="Lind M."/>
            <person name="Lindquist E."/>
            <person name="Lombard V."/>
            <person name="Lucas S."/>
            <person name="Lunden K."/>
            <person name="Morin E."/>
            <person name="Murat C."/>
            <person name="Park J."/>
            <person name="Raffaello T."/>
            <person name="Rouze P."/>
            <person name="Salamov A."/>
            <person name="Schmutz J."/>
            <person name="Solheim H."/>
            <person name="Stahlberg J."/>
            <person name="Velez H."/>
            <person name="de Vries R.P."/>
            <person name="Wiebenga A."/>
            <person name="Woodward S."/>
            <person name="Yakovlev I."/>
            <person name="Garbelotto M."/>
            <person name="Martin F."/>
            <person name="Grigoriev I.V."/>
            <person name="Stenlid J."/>
        </authorList>
    </citation>
    <scope>NUCLEOTIDE SEQUENCE [LARGE SCALE GENOMIC DNA]</scope>
    <source>
        <strain evidence="6 7">TC 32-1</strain>
    </source>
</reference>
<evidence type="ECO:0008006" key="8">
    <source>
        <dbReference type="Google" id="ProtNLM"/>
    </source>
</evidence>
<accession>W4JV86</accession>
<dbReference type="AlphaFoldDB" id="W4JV86"/>
<keyword evidence="2" id="KW-0472">Membrane</keyword>
<dbReference type="GeneID" id="20668474"/>
<evidence type="ECO:0000259" key="5">
    <source>
        <dbReference type="Pfam" id="PF17168"/>
    </source>
</evidence>
<dbReference type="eggNOG" id="ENOG502SHJG">
    <property type="taxonomic scope" value="Eukaryota"/>
</dbReference>
<dbReference type="RefSeq" id="XP_009550955.1">
    <property type="nucleotide sequence ID" value="XM_009552660.1"/>
</dbReference>
<dbReference type="HOGENOM" id="CLU_008020_0_0_1"/>
<protein>
    <recommendedName>
        <fullName evidence="8">DUF1793-domain-containing protein</fullName>
    </recommendedName>
</protein>
<dbReference type="PANTHER" id="PTHR31987">
    <property type="entry name" value="GLUTAMINASE A-RELATED"/>
    <property type="match status" value="1"/>
</dbReference>
<dbReference type="KEGG" id="hir:HETIRDRAFT_173902"/>
<keyword evidence="2" id="KW-0812">Transmembrane</keyword>
<gene>
    <name evidence="6" type="ORF">HETIRDRAFT_173902</name>
</gene>
<dbReference type="OrthoDB" id="3918848at2759"/>
<dbReference type="Pfam" id="PF16335">
    <property type="entry name" value="GtaA_6_Hairpin"/>
    <property type="match status" value="1"/>
</dbReference>
<feature type="transmembrane region" description="Helical" evidence="2">
    <location>
        <begin position="736"/>
        <end position="758"/>
    </location>
</feature>
<dbReference type="InterPro" id="IPR033433">
    <property type="entry name" value="GtaA_N"/>
</dbReference>
<dbReference type="InterPro" id="IPR052743">
    <property type="entry name" value="Glutaminase_GtaA"/>
</dbReference>
<name>W4JV86_HETIT</name>
<feature type="signal peptide" evidence="3">
    <location>
        <begin position="1"/>
        <end position="25"/>
    </location>
</feature>
<feature type="domain" description="Glutaminase A N-terminal" evidence="5">
    <location>
        <begin position="108"/>
        <end position="339"/>
    </location>
</feature>
<feature type="region of interest" description="Disordered" evidence="1">
    <location>
        <begin position="887"/>
        <end position="906"/>
    </location>
</feature>
<evidence type="ECO:0000256" key="3">
    <source>
        <dbReference type="SAM" id="SignalP"/>
    </source>
</evidence>